<dbReference type="Proteomes" id="UP000272428">
    <property type="component" value="Unassembled WGS sequence"/>
</dbReference>
<feature type="transmembrane region" description="Helical" evidence="1">
    <location>
        <begin position="282"/>
        <end position="300"/>
    </location>
</feature>
<evidence type="ECO:0000256" key="1">
    <source>
        <dbReference type="SAM" id="Phobius"/>
    </source>
</evidence>
<sequence length="439" mass="51843">MKLVQNIVVFLSVTLFIGLMYISFFNVYQTDDYIYAYSSREHGIFGNMVNFYLKWGGRYFGYSINTLIPVSYDKKEILPKVYPIFLFFAFLGVLVLNFRHYFNYSIKESLTKSFLLFFFYTALLVSIPEHYFWISGSNIYFLPVILSGLLLYFLGKYQESKVKIWYWLSTLLIVVLMGSNEITALIITGLLLVFYFHKRSKETTVLLITASMFLFISFLAPGNFNRLGETTSGIIKWVKRIGVFGANAVYIFIKAILLLPLFTKVFEKELQTIRKKINFKKALLVWLVSFLPLIFTGYILNTIGRQFESVLFFYFLSSSVILLFLYKEIKKYWWISGIIIFLPETHFFPDKYSNFNIDYNLNNIVNEIFYTDKRGYETEVNERINTIKETPKDSVLVDKIKNVPVILYFNEMAPVKEEKIYINDQLEKYFNKKYIRVKE</sequence>
<reference evidence="2 3" key="1">
    <citation type="submission" date="2018-10" db="EMBL/GenBank/DDBJ databases">
        <title>Genomic Encyclopedia of Archaeal and Bacterial Type Strains, Phase II (KMG-II): from individual species to whole genera.</title>
        <authorList>
            <person name="Goeker M."/>
        </authorList>
    </citation>
    <scope>NUCLEOTIDE SEQUENCE [LARGE SCALE GENOMIC DNA]</scope>
    <source>
        <strain evidence="2 3">DSM 14219</strain>
    </source>
</reference>
<keyword evidence="1" id="KW-0812">Transmembrane</keyword>
<name>A0A495S9J5_9FLAO</name>
<evidence type="ECO:0000313" key="2">
    <source>
        <dbReference type="EMBL" id="RKS96567.1"/>
    </source>
</evidence>
<organism evidence="2 3">
    <name type="scientific">Chryseobacterium defluvii</name>
    <dbReference type="NCBI Taxonomy" id="160396"/>
    <lineage>
        <taxon>Bacteria</taxon>
        <taxon>Pseudomonadati</taxon>
        <taxon>Bacteroidota</taxon>
        <taxon>Flavobacteriia</taxon>
        <taxon>Flavobacteriales</taxon>
        <taxon>Weeksellaceae</taxon>
        <taxon>Chryseobacterium group</taxon>
        <taxon>Chryseobacterium</taxon>
    </lineage>
</organism>
<feature type="transmembrane region" description="Helical" evidence="1">
    <location>
        <begin position="203"/>
        <end position="220"/>
    </location>
</feature>
<proteinExistence type="predicted"/>
<dbReference type="RefSeq" id="WP_147462067.1">
    <property type="nucleotide sequence ID" value="NZ_RBXB01000003.1"/>
</dbReference>
<dbReference type="OrthoDB" id="1081881at2"/>
<keyword evidence="1" id="KW-0472">Membrane</keyword>
<feature type="transmembrane region" description="Helical" evidence="1">
    <location>
        <begin position="164"/>
        <end position="197"/>
    </location>
</feature>
<protein>
    <recommendedName>
        <fullName evidence="4">Dolichyl-phosphate-mannose-protein mannosyltransferase</fullName>
    </recommendedName>
</protein>
<dbReference type="InterPro" id="IPR045691">
    <property type="entry name" value="DUF6056"/>
</dbReference>
<dbReference type="EMBL" id="RBXB01000003">
    <property type="protein sequence ID" value="RKS96567.1"/>
    <property type="molecule type" value="Genomic_DNA"/>
</dbReference>
<feature type="transmembrane region" description="Helical" evidence="1">
    <location>
        <begin position="139"/>
        <end position="157"/>
    </location>
</feature>
<comment type="caution">
    <text evidence="2">The sequence shown here is derived from an EMBL/GenBank/DDBJ whole genome shotgun (WGS) entry which is preliminary data.</text>
</comment>
<evidence type="ECO:0008006" key="4">
    <source>
        <dbReference type="Google" id="ProtNLM"/>
    </source>
</evidence>
<evidence type="ECO:0000313" key="3">
    <source>
        <dbReference type="Proteomes" id="UP000272428"/>
    </source>
</evidence>
<feature type="transmembrane region" description="Helical" evidence="1">
    <location>
        <begin position="7"/>
        <end position="28"/>
    </location>
</feature>
<keyword evidence="1" id="KW-1133">Transmembrane helix</keyword>
<keyword evidence="3" id="KW-1185">Reference proteome</keyword>
<accession>A0A495S9J5</accession>
<dbReference type="Pfam" id="PF19528">
    <property type="entry name" value="DUF6056"/>
    <property type="match status" value="1"/>
</dbReference>
<dbReference type="AlphaFoldDB" id="A0A495S9J5"/>
<feature type="transmembrane region" description="Helical" evidence="1">
    <location>
        <begin position="241"/>
        <end position="262"/>
    </location>
</feature>
<feature type="transmembrane region" description="Helical" evidence="1">
    <location>
        <begin position="307"/>
        <end position="326"/>
    </location>
</feature>
<gene>
    <name evidence="2" type="ORF">BCF58_2994</name>
</gene>
<feature type="transmembrane region" description="Helical" evidence="1">
    <location>
        <begin position="81"/>
        <end position="102"/>
    </location>
</feature>